<comment type="caution">
    <text evidence="1">The sequence shown here is derived from an EMBL/GenBank/DDBJ whole genome shotgun (WGS) entry which is preliminary data.</text>
</comment>
<organism evidence="1 2">
    <name type="scientific">Hibiscus trionum</name>
    <name type="common">Flower of an hour</name>
    <dbReference type="NCBI Taxonomy" id="183268"/>
    <lineage>
        <taxon>Eukaryota</taxon>
        <taxon>Viridiplantae</taxon>
        <taxon>Streptophyta</taxon>
        <taxon>Embryophyta</taxon>
        <taxon>Tracheophyta</taxon>
        <taxon>Spermatophyta</taxon>
        <taxon>Magnoliopsida</taxon>
        <taxon>eudicotyledons</taxon>
        <taxon>Gunneridae</taxon>
        <taxon>Pentapetalae</taxon>
        <taxon>rosids</taxon>
        <taxon>malvids</taxon>
        <taxon>Malvales</taxon>
        <taxon>Malvaceae</taxon>
        <taxon>Malvoideae</taxon>
        <taxon>Hibiscus</taxon>
    </lineage>
</organism>
<sequence length="134" mass="15104">MNSILFCWNVRGLGKPEKVRAVTSVLKSSKEKIAFLQESKASQFTPSLLKRLKGPQFSDCVFYLLVGASGGLISLWDRQFFKVRASMITGRWIGLLGQFESCTSECLLINLYAPNDLASRKLIFEEISEFIDKT</sequence>
<reference evidence="1" key="1">
    <citation type="submission" date="2023-05" db="EMBL/GenBank/DDBJ databases">
        <title>Genome and transcriptome analyses reveal genes involved in the formation of fine ridges on petal epidermal cells in Hibiscus trionum.</title>
        <authorList>
            <person name="Koshimizu S."/>
            <person name="Masuda S."/>
            <person name="Ishii T."/>
            <person name="Shirasu K."/>
            <person name="Hoshino A."/>
            <person name="Arita M."/>
        </authorList>
    </citation>
    <scope>NUCLEOTIDE SEQUENCE</scope>
    <source>
        <strain evidence="1">Hamamatsu line</strain>
    </source>
</reference>
<dbReference type="OrthoDB" id="1881450at2759"/>
<gene>
    <name evidence="1" type="ORF">HRI_001993600</name>
</gene>
<dbReference type="Gene3D" id="3.60.10.10">
    <property type="entry name" value="Endonuclease/exonuclease/phosphatase"/>
    <property type="match status" value="1"/>
</dbReference>
<dbReference type="Proteomes" id="UP001165190">
    <property type="component" value="Unassembled WGS sequence"/>
</dbReference>
<protein>
    <recommendedName>
        <fullName evidence="3">Endonuclease/exonuclease/phosphatase domain-containing protein</fullName>
    </recommendedName>
</protein>
<dbReference type="SUPFAM" id="SSF56219">
    <property type="entry name" value="DNase I-like"/>
    <property type="match status" value="1"/>
</dbReference>
<dbReference type="AlphaFoldDB" id="A0A9W7HV06"/>
<accession>A0A9W7HV06</accession>
<dbReference type="InterPro" id="IPR036691">
    <property type="entry name" value="Endo/exonu/phosph_ase_sf"/>
</dbReference>
<proteinExistence type="predicted"/>
<evidence type="ECO:0008006" key="3">
    <source>
        <dbReference type="Google" id="ProtNLM"/>
    </source>
</evidence>
<evidence type="ECO:0000313" key="1">
    <source>
        <dbReference type="EMBL" id="GMI83243.1"/>
    </source>
</evidence>
<dbReference type="EMBL" id="BSYR01000019">
    <property type="protein sequence ID" value="GMI83243.1"/>
    <property type="molecule type" value="Genomic_DNA"/>
</dbReference>
<name>A0A9W7HV06_HIBTR</name>
<evidence type="ECO:0000313" key="2">
    <source>
        <dbReference type="Proteomes" id="UP001165190"/>
    </source>
</evidence>
<keyword evidence="2" id="KW-1185">Reference proteome</keyword>